<sequence>MRKCIVASGVLVEDGRVLMIWHRKLGVWLYPGGHVEPNETPREAVVREFKEETGLDVEAVGPVYNLGSGEVSDEPMPMAILLETVRYPQETHLHYDLIFRVRRVGGELREGTWMTPEEVERSRTYENVKRIVRLAVALDSVTSGSGTSLSR</sequence>
<dbReference type="InParanoid" id="D9PZ43"/>
<dbReference type="CDD" id="cd03674">
    <property type="entry name" value="NUDIX_Hydrolase"/>
    <property type="match status" value="1"/>
</dbReference>
<dbReference type="RefSeq" id="WP_013267342.1">
    <property type="nucleotide sequence ID" value="NC_014374.1"/>
</dbReference>
<dbReference type="GO" id="GO:0016787">
    <property type="term" value="F:hydrolase activity"/>
    <property type="evidence" value="ECO:0007669"/>
    <property type="project" value="UniProtKB-KW"/>
</dbReference>
<dbReference type="Proteomes" id="UP000000346">
    <property type="component" value="Chromosome"/>
</dbReference>
<organism evidence="4 5">
    <name type="scientific">Acidilobus saccharovorans (strain DSM 16705 / JCM 18335 / VKM B-2471 / 345-15)</name>
    <dbReference type="NCBI Taxonomy" id="666510"/>
    <lineage>
        <taxon>Archaea</taxon>
        <taxon>Thermoproteota</taxon>
        <taxon>Thermoprotei</taxon>
        <taxon>Acidilobales</taxon>
        <taxon>Acidilobaceae</taxon>
        <taxon>Acidilobus</taxon>
    </lineage>
</organism>
<keyword evidence="5" id="KW-1185">Reference proteome</keyword>
<dbReference type="GeneID" id="9499684"/>
<feature type="domain" description="Nudix hydrolase" evidence="3">
    <location>
        <begin position="1"/>
        <end position="138"/>
    </location>
</feature>
<dbReference type="Gene3D" id="3.90.79.10">
    <property type="entry name" value="Nucleoside Triphosphate Pyrophosphohydrolase"/>
    <property type="match status" value="1"/>
</dbReference>
<protein>
    <submittedName>
        <fullName evidence="4">NUDIX hydrolase</fullName>
    </submittedName>
</protein>
<accession>D9PZ43</accession>
<evidence type="ECO:0000259" key="3">
    <source>
        <dbReference type="PROSITE" id="PS51462"/>
    </source>
</evidence>
<proteinExistence type="predicted"/>
<evidence type="ECO:0000256" key="2">
    <source>
        <dbReference type="ARBA" id="ARBA00022801"/>
    </source>
</evidence>
<keyword evidence="2 4" id="KW-0378">Hydrolase</keyword>
<evidence type="ECO:0000256" key="1">
    <source>
        <dbReference type="ARBA" id="ARBA00001946"/>
    </source>
</evidence>
<evidence type="ECO:0000313" key="5">
    <source>
        <dbReference type="Proteomes" id="UP000000346"/>
    </source>
</evidence>
<dbReference type="InterPro" id="IPR000086">
    <property type="entry name" value="NUDIX_hydrolase_dom"/>
</dbReference>
<dbReference type="PANTHER" id="PTHR43046">
    <property type="entry name" value="GDP-MANNOSE MANNOSYL HYDROLASE"/>
    <property type="match status" value="1"/>
</dbReference>
<dbReference type="Pfam" id="PF00293">
    <property type="entry name" value="NUDIX"/>
    <property type="match status" value="1"/>
</dbReference>
<dbReference type="PRINTS" id="PR00502">
    <property type="entry name" value="NUDIXFAMILY"/>
</dbReference>
<dbReference type="KEGG" id="asc:ASAC_1425"/>
<dbReference type="HOGENOM" id="CLU_101758_3_0_2"/>
<evidence type="ECO:0000313" key="4">
    <source>
        <dbReference type="EMBL" id="ADL19830.1"/>
    </source>
</evidence>
<dbReference type="STRING" id="666510.ASAC_1425"/>
<comment type="cofactor">
    <cofactor evidence="1">
        <name>Mg(2+)</name>
        <dbReference type="ChEBI" id="CHEBI:18420"/>
    </cofactor>
</comment>
<dbReference type="InterPro" id="IPR020476">
    <property type="entry name" value="Nudix_hydrolase"/>
</dbReference>
<dbReference type="PANTHER" id="PTHR43046:SF16">
    <property type="entry name" value="ADP-RIBOSE PYROPHOSPHATASE YJHB-RELATED"/>
    <property type="match status" value="1"/>
</dbReference>
<name>D9PZ43_ACIS3</name>
<gene>
    <name evidence="4" type="ordered locus">ASAC_1425</name>
</gene>
<dbReference type="SUPFAM" id="SSF55811">
    <property type="entry name" value="Nudix"/>
    <property type="match status" value="1"/>
</dbReference>
<dbReference type="PROSITE" id="PS51462">
    <property type="entry name" value="NUDIX"/>
    <property type="match status" value="1"/>
</dbReference>
<dbReference type="eggNOG" id="arCOG01080">
    <property type="taxonomic scope" value="Archaea"/>
</dbReference>
<dbReference type="PROSITE" id="PS00893">
    <property type="entry name" value="NUDIX_BOX"/>
    <property type="match status" value="1"/>
</dbReference>
<dbReference type="InterPro" id="IPR015797">
    <property type="entry name" value="NUDIX_hydrolase-like_dom_sf"/>
</dbReference>
<reference evidence="4 5" key="1">
    <citation type="journal article" date="2010" name="Appl. Environ. Microbiol.">
        <title>The genome sequence of the crenarchaeon Acidilobus saccharovorans supports a new order, Acidilobales, and suggests an important ecological role in terrestrial acidic hot springs.</title>
        <authorList>
            <person name="Mardanov A.V."/>
            <person name="Svetlitchnyi V.A."/>
            <person name="Beletsky A.V."/>
            <person name="Prokofeva M.I."/>
            <person name="Bonch-Osmolovskaya E.A."/>
            <person name="Ravin N.V."/>
            <person name="Skryabin K.G."/>
        </authorList>
    </citation>
    <scope>NUCLEOTIDE SEQUENCE [LARGE SCALE GENOMIC DNA]</scope>
    <source>
        <strain evidence="5">DSM 16705 / JCM 18335 / VKM B-2471 / 345-15</strain>
    </source>
</reference>
<dbReference type="EMBL" id="CP001742">
    <property type="protein sequence ID" value="ADL19830.1"/>
    <property type="molecule type" value="Genomic_DNA"/>
</dbReference>
<dbReference type="InterPro" id="IPR020084">
    <property type="entry name" value="NUDIX_hydrolase_CS"/>
</dbReference>
<dbReference type="AlphaFoldDB" id="D9PZ43"/>